<accession>A0A498RFC9</accession>
<organism evidence="1 2">
    <name type="scientific">Lucifera butyrica</name>
    <dbReference type="NCBI Taxonomy" id="1351585"/>
    <lineage>
        <taxon>Bacteria</taxon>
        <taxon>Bacillati</taxon>
        <taxon>Bacillota</taxon>
        <taxon>Negativicutes</taxon>
        <taxon>Veillonellales</taxon>
        <taxon>Veillonellaceae</taxon>
        <taxon>Lucifera</taxon>
    </lineage>
</organism>
<gene>
    <name evidence="1" type="ORF">LUCI_4955</name>
</gene>
<proteinExistence type="predicted"/>
<dbReference type="OrthoDB" id="2918946at2"/>
<reference evidence="1 2" key="1">
    <citation type="submission" date="2018-06" db="EMBL/GenBank/DDBJ databases">
        <authorList>
            <person name="Strepis N."/>
        </authorList>
    </citation>
    <scope>NUCLEOTIDE SEQUENCE [LARGE SCALE GENOMIC DNA]</scope>
    <source>
        <strain evidence="1">LUCI</strain>
    </source>
</reference>
<protein>
    <submittedName>
        <fullName evidence="1">Uncharacterized protein</fullName>
    </submittedName>
</protein>
<dbReference type="RefSeq" id="WP_122630433.1">
    <property type="nucleotide sequence ID" value="NZ_UPPP01000133.1"/>
</dbReference>
<evidence type="ECO:0000313" key="1">
    <source>
        <dbReference type="EMBL" id="VBB09657.1"/>
    </source>
</evidence>
<name>A0A498RFC9_9FIRM</name>
<keyword evidence="2" id="KW-1185">Reference proteome</keyword>
<evidence type="ECO:0000313" key="2">
    <source>
        <dbReference type="Proteomes" id="UP000277811"/>
    </source>
</evidence>
<dbReference type="Proteomes" id="UP000277811">
    <property type="component" value="Unassembled WGS sequence"/>
</dbReference>
<dbReference type="EMBL" id="UPPP01000133">
    <property type="protein sequence ID" value="VBB09657.1"/>
    <property type="molecule type" value="Genomic_DNA"/>
</dbReference>
<sequence length="121" mass="13237">MKYYVNTNTDGTMGFYIEGVSETIPSTSIEITEGQWQDAISNQGKYSISNGAFLAALVWPPVQTAEQKIVVLDAKYKPQFEQITQAYLTAVTAGDTAAANARQADYTNLRAVYQTELEAIG</sequence>
<dbReference type="AlphaFoldDB" id="A0A498RFC9"/>